<dbReference type="Gene3D" id="1.10.510.10">
    <property type="entry name" value="Transferase(Phosphotransferase) domain 1"/>
    <property type="match status" value="1"/>
</dbReference>
<feature type="region of interest" description="Disordered" evidence="2">
    <location>
        <begin position="345"/>
        <end position="383"/>
    </location>
</feature>
<name>A0A060RLJ3_9STRE</name>
<reference evidence="4 5" key="2">
    <citation type="submission" date="2014-05" db="EMBL/GenBank/DDBJ databases">
        <title>Genome sequence of Streptococcus gallolyticus.</title>
        <authorList>
            <person name="Del Campo R."/>
        </authorList>
    </citation>
    <scope>NUCLEOTIDE SEQUENCE [LARGE SCALE GENOMIC DNA]</scope>
    <source>
        <strain evidence="4 5">LMG17956</strain>
    </source>
</reference>
<keyword evidence="3" id="KW-0472">Membrane</keyword>
<sequence length="383" mass="43679">MIFEYNHLKLVEKENYLTVTVQPADYDRKSQTFIENYVNAEISFVENGELILSYAIPEFSKSLKDYIAEAKTDLERYSLAQKIAAIATNKSDFNIIYLHPQNIYISGNDVKLLHYGITNILAPQMFQTEHYLNVYKALIASILLPKINFDLAIEGLDAIRENIAEKINAFDSIESINQFVSEEFHKLEQKNKQNNIQVNKKRWRILLVTAVILTLATLTLGVFTYRSYTRDLPLKNAVIKAQSAFMATDYDKTIDALDSYSVNRLPKSAKYVLATSFVKLDNLSSEQTEAVLNTITQSSDDMILNYWIYLGRGDLEKALDVAQNIGDTQLILHAYTNLYEKVKADTDMSGSEKQKKLKEYEKEISELSDELNETTSSQSSGEE</sequence>
<feature type="compositionally biased region" description="Polar residues" evidence="2">
    <location>
        <begin position="373"/>
        <end position="383"/>
    </location>
</feature>
<feature type="compositionally biased region" description="Basic and acidic residues" evidence="2">
    <location>
        <begin position="345"/>
        <end position="365"/>
    </location>
</feature>
<keyword evidence="3" id="KW-0812">Transmembrane</keyword>
<evidence type="ECO:0000256" key="3">
    <source>
        <dbReference type="SAM" id="Phobius"/>
    </source>
</evidence>
<dbReference type="InterPro" id="IPR042565">
    <property type="entry name" value="T7SS_EssB_C"/>
</dbReference>
<proteinExistence type="inferred from homology"/>
<dbReference type="EMBL" id="CCBC010000208">
    <property type="protein sequence ID" value="CDO18890.1"/>
    <property type="molecule type" value="Genomic_DNA"/>
</dbReference>
<evidence type="ECO:0008006" key="6">
    <source>
        <dbReference type="Google" id="ProtNLM"/>
    </source>
</evidence>
<keyword evidence="3" id="KW-1133">Transmembrane helix</keyword>
<organism evidence="4 5">
    <name type="scientific">Streptococcus gallolyticus</name>
    <dbReference type="NCBI Taxonomy" id="315405"/>
    <lineage>
        <taxon>Bacteria</taxon>
        <taxon>Bacillati</taxon>
        <taxon>Bacillota</taxon>
        <taxon>Bacilli</taxon>
        <taxon>Lactobacillales</taxon>
        <taxon>Streptococcaceae</taxon>
        <taxon>Streptococcus</taxon>
    </lineage>
</organism>
<protein>
    <recommendedName>
        <fullName evidence="6">Type VII secretion protein EssB</fullName>
    </recommendedName>
</protein>
<dbReference type="InterPro" id="IPR018778">
    <property type="entry name" value="T7SS_EssB"/>
</dbReference>
<reference evidence="4 5" key="1">
    <citation type="submission" date="2014-02" db="EMBL/GenBank/DDBJ databases">
        <authorList>
            <person name="Manrique M."/>
        </authorList>
    </citation>
    <scope>NUCLEOTIDE SEQUENCE [LARGE SCALE GENOMIC DNA]</scope>
    <source>
        <strain evidence="4 5">LMG17956</strain>
    </source>
</reference>
<comment type="caution">
    <text evidence="4">The sequence shown here is derived from an EMBL/GenBank/DDBJ whole genome shotgun (WGS) entry which is preliminary data.</text>
</comment>
<evidence type="ECO:0000313" key="4">
    <source>
        <dbReference type="EMBL" id="CDO18890.1"/>
    </source>
</evidence>
<dbReference type="Gene3D" id="1.25.40.680">
    <property type="entry name" value="Type VII secretion system EssB, C-terminal-like domain"/>
    <property type="match status" value="1"/>
</dbReference>
<evidence type="ECO:0000313" key="5">
    <source>
        <dbReference type="Proteomes" id="UP000027584"/>
    </source>
</evidence>
<comment type="similarity">
    <text evidence="1">Belongs to the EssB family.</text>
</comment>
<dbReference type="Pfam" id="PF10140">
    <property type="entry name" value="YukC"/>
    <property type="match status" value="1"/>
</dbReference>
<feature type="transmembrane region" description="Helical" evidence="3">
    <location>
        <begin position="205"/>
        <end position="225"/>
    </location>
</feature>
<dbReference type="AlphaFoldDB" id="A0A060RLJ3"/>
<evidence type="ECO:0000256" key="2">
    <source>
        <dbReference type="SAM" id="MobiDB-lite"/>
    </source>
</evidence>
<dbReference type="Proteomes" id="UP000027584">
    <property type="component" value="Unassembled WGS sequence"/>
</dbReference>
<gene>
    <name evidence="4" type="ORF">BN963_SGAL_02097</name>
</gene>
<evidence type="ECO:0000256" key="1">
    <source>
        <dbReference type="ARBA" id="ARBA00010163"/>
    </source>
</evidence>
<accession>A0A060RLJ3</accession>
<dbReference type="NCBIfam" id="TIGR03926">
    <property type="entry name" value="T7_EssB"/>
    <property type="match status" value="1"/>
</dbReference>